<dbReference type="OrthoDB" id="7855841at2"/>
<keyword evidence="4" id="KW-1185">Reference proteome</keyword>
<evidence type="ECO:0000259" key="2">
    <source>
        <dbReference type="Pfam" id="PF12158"/>
    </source>
</evidence>
<dbReference type="STRING" id="135739.BTO32_01665"/>
<dbReference type="Proteomes" id="UP000189339">
    <property type="component" value="Unassembled WGS sequence"/>
</dbReference>
<dbReference type="InterPro" id="IPR021994">
    <property type="entry name" value="DUF3592"/>
</dbReference>
<name>A0A1V2DWT0_9GAMM</name>
<feature type="transmembrane region" description="Helical" evidence="1">
    <location>
        <begin position="126"/>
        <end position="148"/>
    </location>
</feature>
<protein>
    <recommendedName>
        <fullName evidence="2">DUF3592 domain-containing protein</fullName>
    </recommendedName>
</protein>
<evidence type="ECO:0000313" key="3">
    <source>
        <dbReference type="EMBL" id="ONF45205.1"/>
    </source>
</evidence>
<keyword evidence="1" id="KW-0472">Membrane</keyword>
<organism evidence="3 4">
    <name type="scientific">Marinobacter lutaoensis</name>
    <dbReference type="NCBI Taxonomy" id="135739"/>
    <lineage>
        <taxon>Bacteria</taxon>
        <taxon>Pseudomonadati</taxon>
        <taxon>Pseudomonadota</taxon>
        <taxon>Gammaproteobacteria</taxon>
        <taxon>Pseudomonadales</taxon>
        <taxon>Marinobacteraceae</taxon>
        <taxon>Marinobacter</taxon>
    </lineage>
</organism>
<dbReference type="EMBL" id="MSCW01000001">
    <property type="protein sequence ID" value="ONF45205.1"/>
    <property type="molecule type" value="Genomic_DNA"/>
</dbReference>
<comment type="caution">
    <text evidence="3">The sequence shown here is derived from an EMBL/GenBank/DDBJ whole genome shotgun (WGS) entry which is preliminary data.</text>
</comment>
<feature type="domain" description="DUF3592" evidence="2">
    <location>
        <begin position="38"/>
        <end position="123"/>
    </location>
</feature>
<evidence type="ECO:0000256" key="1">
    <source>
        <dbReference type="SAM" id="Phobius"/>
    </source>
</evidence>
<dbReference type="AlphaFoldDB" id="A0A1V2DWT0"/>
<gene>
    <name evidence="3" type="ORF">BTO32_01665</name>
</gene>
<keyword evidence="1" id="KW-1133">Transmembrane helix</keyword>
<keyword evidence="1" id="KW-0812">Transmembrane</keyword>
<sequence>MEGLIIIWVARLVLLVIIFLGFWRYYFGIKSKGRPVTDGLIISGKSEYYANPSGVNGHIPNIKYRYKVSGKNYTSTRINFSLNESAGNKAHAEELLNNYRNGRVVKVYYNPNNPEQSVIEPGNNDVHFFITMTLGIVCVGGIAFSNYIF</sequence>
<dbReference type="Pfam" id="PF12158">
    <property type="entry name" value="DUF3592"/>
    <property type="match status" value="1"/>
</dbReference>
<evidence type="ECO:0000313" key="4">
    <source>
        <dbReference type="Proteomes" id="UP000189339"/>
    </source>
</evidence>
<accession>A0A1V2DWT0</accession>
<reference evidence="3 4" key="1">
    <citation type="submission" date="2016-12" db="EMBL/GenBank/DDBJ databases">
        <title>Marinobacter lutaoensis whole genome sequencing.</title>
        <authorList>
            <person name="Verma A."/>
            <person name="Krishnamurthi S."/>
        </authorList>
    </citation>
    <scope>NUCLEOTIDE SEQUENCE [LARGE SCALE GENOMIC DNA]</scope>
    <source>
        <strain evidence="3 4">T5054</strain>
    </source>
</reference>
<proteinExistence type="predicted"/>
<feature type="transmembrane region" description="Helical" evidence="1">
    <location>
        <begin position="6"/>
        <end position="27"/>
    </location>
</feature>
<dbReference type="RefSeq" id="WP_076722700.1">
    <property type="nucleotide sequence ID" value="NZ_MSCW01000001.1"/>
</dbReference>